<evidence type="ECO:0000256" key="2">
    <source>
        <dbReference type="ARBA" id="ARBA00007362"/>
    </source>
</evidence>
<feature type="transmembrane region" description="Helical" evidence="6">
    <location>
        <begin position="255"/>
        <end position="273"/>
    </location>
</feature>
<sequence length="301" mass="31977">MSGTGTSAASGPGMAHLAMLGFVFLVSTSFPVGHAITAALDPAALNALRFTLAAVLFAGVATAKGSWHWPRLSRLPVYLLIAGALDVFFVTMFEALRLTSALNAGAIFTLLPAFTCLAGYLLLRQTISRFQVLCLLVGAIGALLVLFGNDLSQLASLSLGDGERIFLIGVVAYAFYAPLMRRFNRGEPLESFNFWILVTAALLLCAYAAPQMLATDWRAVPAPVYLGIVYLAVFPTAASFFLASYASLRLPSGPVMAYTYLLPSFVLAETQLLGAPFPGVPVFLGVVTSAAATLLLQRDLR</sequence>
<evidence type="ECO:0000256" key="3">
    <source>
        <dbReference type="ARBA" id="ARBA00022692"/>
    </source>
</evidence>
<dbReference type="GO" id="GO:0016020">
    <property type="term" value="C:membrane"/>
    <property type="evidence" value="ECO:0007669"/>
    <property type="project" value="UniProtKB-SubCell"/>
</dbReference>
<evidence type="ECO:0000313" key="9">
    <source>
        <dbReference type="Proteomes" id="UP000559404"/>
    </source>
</evidence>
<feature type="domain" description="EamA" evidence="7">
    <location>
        <begin position="15"/>
        <end position="146"/>
    </location>
</feature>
<dbReference type="EMBL" id="JACEON010000007">
    <property type="protein sequence ID" value="MBA4611817.1"/>
    <property type="molecule type" value="Genomic_DNA"/>
</dbReference>
<organism evidence="8 9">
    <name type="scientific">Stappia taiwanensis</name>
    <dbReference type="NCBI Taxonomy" id="992267"/>
    <lineage>
        <taxon>Bacteria</taxon>
        <taxon>Pseudomonadati</taxon>
        <taxon>Pseudomonadota</taxon>
        <taxon>Alphaproteobacteria</taxon>
        <taxon>Hyphomicrobiales</taxon>
        <taxon>Stappiaceae</taxon>
        <taxon>Stappia</taxon>
    </lineage>
</organism>
<dbReference type="InterPro" id="IPR000620">
    <property type="entry name" value="EamA_dom"/>
</dbReference>
<feature type="transmembrane region" description="Helical" evidence="6">
    <location>
        <begin position="17"/>
        <end position="37"/>
    </location>
</feature>
<dbReference type="SUPFAM" id="SSF103481">
    <property type="entry name" value="Multidrug resistance efflux transporter EmrE"/>
    <property type="match status" value="1"/>
</dbReference>
<feature type="domain" description="EamA" evidence="7">
    <location>
        <begin position="166"/>
        <end position="296"/>
    </location>
</feature>
<evidence type="ECO:0000256" key="1">
    <source>
        <dbReference type="ARBA" id="ARBA00004141"/>
    </source>
</evidence>
<accession>A0A838XPU5</accession>
<dbReference type="PANTHER" id="PTHR32322:SF2">
    <property type="entry name" value="EAMA DOMAIN-CONTAINING PROTEIN"/>
    <property type="match status" value="1"/>
</dbReference>
<dbReference type="Proteomes" id="UP000559404">
    <property type="component" value="Unassembled WGS sequence"/>
</dbReference>
<feature type="transmembrane region" description="Helical" evidence="6">
    <location>
        <begin position="279"/>
        <end position="296"/>
    </location>
</feature>
<reference evidence="8 9" key="1">
    <citation type="submission" date="2020-07" db="EMBL/GenBank/DDBJ databases">
        <authorList>
            <person name="Li M."/>
        </authorList>
    </citation>
    <scope>NUCLEOTIDE SEQUENCE [LARGE SCALE GENOMIC DNA]</scope>
    <source>
        <strain evidence="8 9">DSM 23284</strain>
    </source>
</reference>
<evidence type="ECO:0000256" key="5">
    <source>
        <dbReference type="ARBA" id="ARBA00023136"/>
    </source>
</evidence>
<feature type="transmembrane region" description="Helical" evidence="6">
    <location>
        <begin position="75"/>
        <end position="96"/>
    </location>
</feature>
<keyword evidence="9" id="KW-1185">Reference proteome</keyword>
<protein>
    <submittedName>
        <fullName evidence="8">DMT family transporter</fullName>
    </submittedName>
</protein>
<gene>
    <name evidence="8" type="ORF">H1W37_09160</name>
</gene>
<feature type="transmembrane region" description="Helical" evidence="6">
    <location>
        <begin position="222"/>
        <end position="243"/>
    </location>
</feature>
<proteinExistence type="inferred from homology"/>
<dbReference type="InterPro" id="IPR037185">
    <property type="entry name" value="EmrE-like"/>
</dbReference>
<feature type="transmembrane region" description="Helical" evidence="6">
    <location>
        <begin position="102"/>
        <end position="123"/>
    </location>
</feature>
<dbReference type="RefSeq" id="WP_181760021.1">
    <property type="nucleotide sequence ID" value="NZ_BMCR01000008.1"/>
</dbReference>
<dbReference type="Pfam" id="PF00892">
    <property type="entry name" value="EamA"/>
    <property type="match status" value="2"/>
</dbReference>
<evidence type="ECO:0000256" key="4">
    <source>
        <dbReference type="ARBA" id="ARBA00022989"/>
    </source>
</evidence>
<dbReference type="InterPro" id="IPR050638">
    <property type="entry name" value="AA-Vitamin_Transporters"/>
</dbReference>
<dbReference type="PANTHER" id="PTHR32322">
    <property type="entry name" value="INNER MEMBRANE TRANSPORTER"/>
    <property type="match status" value="1"/>
</dbReference>
<dbReference type="AlphaFoldDB" id="A0A838XPU5"/>
<keyword evidence="5 6" id="KW-0472">Membrane</keyword>
<feature type="transmembrane region" description="Helical" evidence="6">
    <location>
        <begin position="164"/>
        <end position="180"/>
    </location>
</feature>
<feature type="transmembrane region" description="Helical" evidence="6">
    <location>
        <begin position="130"/>
        <end position="149"/>
    </location>
</feature>
<evidence type="ECO:0000259" key="7">
    <source>
        <dbReference type="Pfam" id="PF00892"/>
    </source>
</evidence>
<keyword evidence="3 6" id="KW-0812">Transmembrane</keyword>
<reference evidence="8 9" key="2">
    <citation type="submission" date="2020-08" db="EMBL/GenBank/DDBJ databases">
        <title>Stappia taiwanensis sp. nov., isolated from a coastal thermal spring.</title>
        <authorList>
            <person name="Kampfer P."/>
        </authorList>
    </citation>
    <scope>NUCLEOTIDE SEQUENCE [LARGE SCALE GENOMIC DNA]</scope>
    <source>
        <strain evidence="8 9">DSM 23284</strain>
    </source>
</reference>
<comment type="similarity">
    <text evidence="2">Belongs to the EamA transporter family.</text>
</comment>
<name>A0A838XPU5_9HYPH</name>
<keyword evidence="4 6" id="KW-1133">Transmembrane helix</keyword>
<comment type="caution">
    <text evidence="8">The sequence shown here is derived from an EMBL/GenBank/DDBJ whole genome shotgun (WGS) entry which is preliminary data.</text>
</comment>
<feature type="transmembrane region" description="Helical" evidence="6">
    <location>
        <begin position="192"/>
        <end position="210"/>
    </location>
</feature>
<evidence type="ECO:0000256" key="6">
    <source>
        <dbReference type="SAM" id="Phobius"/>
    </source>
</evidence>
<comment type="subcellular location">
    <subcellularLocation>
        <location evidence="1">Membrane</location>
        <topology evidence="1">Multi-pass membrane protein</topology>
    </subcellularLocation>
</comment>
<evidence type="ECO:0000313" key="8">
    <source>
        <dbReference type="EMBL" id="MBA4611817.1"/>
    </source>
</evidence>
<feature type="transmembrane region" description="Helical" evidence="6">
    <location>
        <begin position="43"/>
        <end position="63"/>
    </location>
</feature>